<dbReference type="InParanoid" id="A0DGZ7"/>
<evidence type="ECO:0000313" key="1">
    <source>
        <dbReference type="EMBL" id="CAK82314.1"/>
    </source>
</evidence>
<dbReference type="EMBL" id="CT868429">
    <property type="protein sequence ID" value="CAK82314.1"/>
    <property type="molecule type" value="Genomic_DNA"/>
</dbReference>
<dbReference type="GeneID" id="5035496"/>
<organism evidence="1 2">
    <name type="scientific">Paramecium tetraurelia</name>
    <dbReference type="NCBI Taxonomy" id="5888"/>
    <lineage>
        <taxon>Eukaryota</taxon>
        <taxon>Sar</taxon>
        <taxon>Alveolata</taxon>
        <taxon>Ciliophora</taxon>
        <taxon>Intramacronucleata</taxon>
        <taxon>Oligohymenophorea</taxon>
        <taxon>Peniculida</taxon>
        <taxon>Parameciidae</taxon>
        <taxon>Paramecium</taxon>
    </lineage>
</organism>
<reference evidence="1 2" key="1">
    <citation type="journal article" date="2006" name="Nature">
        <title>Global trends of whole-genome duplications revealed by the ciliate Paramecium tetraurelia.</title>
        <authorList>
            <consortium name="Genoscope"/>
            <person name="Aury J.-M."/>
            <person name="Jaillon O."/>
            <person name="Duret L."/>
            <person name="Noel B."/>
            <person name="Jubin C."/>
            <person name="Porcel B.M."/>
            <person name="Segurens B."/>
            <person name="Daubin V."/>
            <person name="Anthouard V."/>
            <person name="Aiach N."/>
            <person name="Arnaiz O."/>
            <person name="Billaut A."/>
            <person name="Beisson J."/>
            <person name="Blanc I."/>
            <person name="Bouhouche K."/>
            <person name="Camara F."/>
            <person name="Duharcourt S."/>
            <person name="Guigo R."/>
            <person name="Gogendeau D."/>
            <person name="Katinka M."/>
            <person name="Keller A.-M."/>
            <person name="Kissmehl R."/>
            <person name="Klotz C."/>
            <person name="Koll F."/>
            <person name="Le Moue A."/>
            <person name="Lepere C."/>
            <person name="Malinsky S."/>
            <person name="Nowacki M."/>
            <person name="Nowak J.K."/>
            <person name="Plattner H."/>
            <person name="Poulain J."/>
            <person name="Ruiz F."/>
            <person name="Serrano V."/>
            <person name="Zagulski M."/>
            <person name="Dessen P."/>
            <person name="Betermier M."/>
            <person name="Weissenbach J."/>
            <person name="Scarpelli C."/>
            <person name="Schachter V."/>
            <person name="Sperling L."/>
            <person name="Meyer E."/>
            <person name="Cohen J."/>
            <person name="Wincker P."/>
        </authorList>
    </citation>
    <scope>NUCLEOTIDE SEQUENCE [LARGE SCALE GENOMIC DNA]</scope>
    <source>
        <strain evidence="1 2">Stock d4-2</strain>
    </source>
</reference>
<gene>
    <name evidence="1" type="ORF">GSPATT00002443001</name>
</gene>
<dbReference type="Proteomes" id="UP000000600">
    <property type="component" value="Unassembled WGS sequence"/>
</dbReference>
<dbReference type="AlphaFoldDB" id="A0DGZ7"/>
<evidence type="ECO:0000313" key="2">
    <source>
        <dbReference type="Proteomes" id="UP000000600"/>
    </source>
</evidence>
<dbReference type="KEGG" id="ptm:GSPATT00002443001"/>
<accession>A0DGZ7</accession>
<sequence>MSTKWLKEIRLFKTEQFYICETYDESREIKISIEMTKLQLNLESKDTQNDLKTSMKIDGGLLIEQKKSELSDFYQMSSYVWQTLYRRQSKESQQSFSCMQNQKWNRRGQINYFELMIIKIYIPIRFENYQIIGSTTQNLYKNHKIKEMQSQKQQQCQYQYLHL</sequence>
<name>A0DGZ7_PARTE</name>
<proteinExistence type="predicted"/>
<protein>
    <submittedName>
        <fullName evidence="1">Uncharacterized protein</fullName>
    </submittedName>
</protein>
<keyword evidence="2" id="KW-1185">Reference proteome</keyword>
<dbReference type="HOGENOM" id="CLU_1630240_0_0_1"/>
<dbReference type="RefSeq" id="XP_001449711.1">
    <property type="nucleotide sequence ID" value="XM_001449674.1"/>
</dbReference>